<dbReference type="PANTHER" id="PTHR21004">
    <property type="entry name" value="SERINE PROTEASE-RELATED"/>
    <property type="match status" value="1"/>
</dbReference>
<name>Q4SL35_TETNG</name>
<dbReference type="OrthoDB" id="17845at2759"/>
<dbReference type="InterPro" id="IPR009003">
    <property type="entry name" value="Peptidase_S1_PA"/>
</dbReference>
<protein>
    <submittedName>
        <fullName evidence="1">(spotted green pufferfish) hypothetical protein</fullName>
    </submittedName>
</protein>
<feature type="non-terminal residue" evidence="1">
    <location>
        <position position="432"/>
    </location>
</feature>
<dbReference type="GO" id="GO:0016485">
    <property type="term" value="P:protein processing"/>
    <property type="evidence" value="ECO:0007669"/>
    <property type="project" value="InterPro"/>
</dbReference>
<dbReference type="Gene3D" id="2.40.10.120">
    <property type="match status" value="1"/>
</dbReference>
<evidence type="ECO:0000313" key="1">
    <source>
        <dbReference type="EMBL" id="CAF98647.1"/>
    </source>
</evidence>
<dbReference type="GO" id="GO:0005777">
    <property type="term" value="C:peroxisome"/>
    <property type="evidence" value="ECO:0007669"/>
    <property type="project" value="InterPro"/>
</dbReference>
<organism evidence="1">
    <name type="scientific">Tetraodon nigroviridis</name>
    <name type="common">Spotted green pufferfish</name>
    <name type="synonym">Chelonodon nigroviridis</name>
    <dbReference type="NCBI Taxonomy" id="99883"/>
    <lineage>
        <taxon>Eukaryota</taxon>
        <taxon>Metazoa</taxon>
        <taxon>Chordata</taxon>
        <taxon>Craniata</taxon>
        <taxon>Vertebrata</taxon>
        <taxon>Euteleostomi</taxon>
        <taxon>Actinopterygii</taxon>
        <taxon>Neopterygii</taxon>
        <taxon>Teleostei</taxon>
        <taxon>Neoteleostei</taxon>
        <taxon>Acanthomorphata</taxon>
        <taxon>Eupercaria</taxon>
        <taxon>Tetraodontiformes</taxon>
        <taxon>Tetradontoidea</taxon>
        <taxon>Tetraodontidae</taxon>
        <taxon>Tetraodon</taxon>
    </lineage>
</organism>
<dbReference type="GO" id="GO:0031998">
    <property type="term" value="P:regulation of fatty acid beta-oxidation"/>
    <property type="evidence" value="ECO:0007669"/>
    <property type="project" value="TreeGrafter"/>
</dbReference>
<dbReference type="SUPFAM" id="SSF50494">
    <property type="entry name" value="Trypsin-like serine proteases"/>
    <property type="match status" value="2"/>
</dbReference>
<dbReference type="InterPro" id="IPR043504">
    <property type="entry name" value="Peptidase_S1_PA_chymotrypsin"/>
</dbReference>
<feature type="non-terminal residue" evidence="1">
    <location>
        <position position="1"/>
    </location>
</feature>
<dbReference type="MEROPS" id="S01.286"/>
<sequence>SPSRREPLHNKEVPAQLIALVNCLEFEEAFQTIFQEADQWRFHCDEEDRELMRDARFLSWFAVLKISEKVDGLRPAPVPWRSCSSLQKGHPVIACGSPFGSLCPDLFINTLSRGIISNLAGEDSAVILTDARCLPGTEGGGVFVVKSTGQAHLIGVIVSPFCWKANEWIGLTLVCSVQSLFRNVLRCASLQGVLRDVWLNPGQPRLSLSTTAHEPGIGKYPTVCLVESGSVWGSGVAVTPQLVVTCRHVVNGKSTVVLKFHHKQRFLHITGDVLFATKPSSPYDLAVVQMRDSITHVVTPRMADTFNQGDSVFVVGYGGMGRRCGPSLTSGVISKAIRLKEQLVMLQSTCAVQAGASGGAVVQRDSGELLGIVSSNTRDLAVKVTYPHLNFIIPVTVFQRLLQQFHLKKNISVFQVLNATEVDVKKIWRLQE</sequence>
<dbReference type="EMBL" id="CAAE01014563">
    <property type="protein sequence ID" value="CAF98647.1"/>
    <property type="molecule type" value="Genomic_DNA"/>
</dbReference>
<dbReference type="Pfam" id="PF13365">
    <property type="entry name" value="Trypsin_2"/>
    <property type="match status" value="2"/>
</dbReference>
<proteinExistence type="predicted"/>
<dbReference type="KEGG" id="tng:GSTEN00016438G001"/>
<dbReference type="InterPro" id="IPR039245">
    <property type="entry name" value="TYSND1/DEG15"/>
</dbReference>
<gene>
    <name evidence="1" type="ORF">GSTENG00016438001</name>
</gene>
<dbReference type="PANTHER" id="PTHR21004:SF0">
    <property type="entry name" value="PEROXISOMAL LEADER PEPTIDE-PROCESSING PROTEASE"/>
    <property type="match status" value="1"/>
</dbReference>
<accession>Q4SL35</accession>
<dbReference type="Gene3D" id="2.40.10.10">
    <property type="entry name" value="Trypsin-like serine proteases"/>
    <property type="match status" value="2"/>
</dbReference>
<reference evidence="1" key="2">
    <citation type="submission" date="2004-02" db="EMBL/GenBank/DDBJ databases">
        <authorList>
            <consortium name="Genoscope"/>
            <consortium name="Whitehead Institute Centre for Genome Research"/>
        </authorList>
    </citation>
    <scope>NUCLEOTIDE SEQUENCE</scope>
</reference>
<reference evidence="1" key="1">
    <citation type="journal article" date="2004" name="Nature">
        <title>Genome duplication in the teleost fish Tetraodon nigroviridis reveals the early vertebrate proto-karyotype.</title>
        <authorList>
            <person name="Jaillon O."/>
            <person name="Aury J.-M."/>
            <person name="Brunet F."/>
            <person name="Petit J.-L."/>
            <person name="Stange-Thomann N."/>
            <person name="Mauceli E."/>
            <person name="Bouneau L."/>
            <person name="Fischer C."/>
            <person name="Ozouf-Costaz C."/>
            <person name="Bernot A."/>
            <person name="Nicaud S."/>
            <person name="Jaffe D."/>
            <person name="Fisher S."/>
            <person name="Lutfalla G."/>
            <person name="Dossat C."/>
            <person name="Segurens B."/>
            <person name="Dasilva C."/>
            <person name="Salanoubat M."/>
            <person name="Levy M."/>
            <person name="Boudet N."/>
            <person name="Castellano S."/>
            <person name="Anthouard V."/>
            <person name="Jubin C."/>
            <person name="Castelli V."/>
            <person name="Katinka M."/>
            <person name="Vacherie B."/>
            <person name="Biemont C."/>
            <person name="Skalli Z."/>
            <person name="Cattolico L."/>
            <person name="Poulain J."/>
            <person name="De Berardinis V."/>
            <person name="Cruaud C."/>
            <person name="Duprat S."/>
            <person name="Brottier P."/>
            <person name="Coutanceau J.-P."/>
            <person name="Gouzy J."/>
            <person name="Parra G."/>
            <person name="Lardier G."/>
            <person name="Chapple C."/>
            <person name="McKernan K.J."/>
            <person name="McEwan P."/>
            <person name="Bosak S."/>
            <person name="Kellis M."/>
            <person name="Volff J.-N."/>
            <person name="Guigo R."/>
            <person name="Zody M.C."/>
            <person name="Mesirov J."/>
            <person name="Lindblad-Toh K."/>
            <person name="Birren B."/>
            <person name="Nusbaum C."/>
            <person name="Kahn D."/>
            <person name="Robinson-Rechavi M."/>
            <person name="Laudet V."/>
            <person name="Schachter V."/>
            <person name="Quetier F."/>
            <person name="Saurin W."/>
            <person name="Scarpelli C."/>
            <person name="Wincker P."/>
            <person name="Lander E.S."/>
            <person name="Weissenbach J."/>
            <person name="Roest Crollius H."/>
        </authorList>
    </citation>
    <scope>NUCLEOTIDE SEQUENCE [LARGE SCALE GENOMIC DNA]</scope>
</reference>
<dbReference type="AlphaFoldDB" id="Q4SL35"/>
<comment type="caution">
    <text evidence="1">The sequence shown here is derived from an EMBL/GenBank/DDBJ whole genome shotgun (WGS) entry which is preliminary data.</text>
</comment>
<dbReference type="GO" id="GO:0004252">
    <property type="term" value="F:serine-type endopeptidase activity"/>
    <property type="evidence" value="ECO:0007669"/>
    <property type="project" value="InterPro"/>
</dbReference>